<keyword evidence="3" id="KW-1185">Reference proteome</keyword>
<feature type="compositionally biased region" description="Low complexity" evidence="1">
    <location>
        <begin position="234"/>
        <end position="245"/>
    </location>
</feature>
<protein>
    <submittedName>
        <fullName evidence="2">Uncharacterized protein</fullName>
    </submittedName>
</protein>
<organism evidence="2 3">
    <name type="scientific">Epichloe bromicola</name>
    <dbReference type="NCBI Taxonomy" id="79588"/>
    <lineage>
        <taxon>Eukaryota</taxon>
        <taxon>Fungi</taxon>
        <taxon>Dikarya</taxon>
        <taxon>Ascomycota</taxon>
        <taxon>Pezizomycotina</taxon>
        <taxon>Sordariomycetes</taxon>
        <taxon>Hypocreomycetidae</taxon>
        <taxon>Hypocreales</taxon>
        <taxon>Clavicipitaceae</taxon>
        <taxon>Epichloe</taxon>
    </lineage>
</organism>
<feature type="region of interest" description="Disordered" evidence="1">
    <location>
        <begin position="219"/>
        <end position="245"/>
    </location>
</feature>
<dbReference type="Proteomes" id="UP001562357">
    <property type="component" value="Unassembled WGS sequence"/>
</dbReference>
<dbReference type="EMBL" id="BAAFGZ010000029">
    <property type="protein sequence ID" value="GAB0132913.1"/>
    <property type="molecule type" value="Genomic_DNA"/>
</dbReference>
<evidence type="ECO:0000256" key="1">
    <source>
        <dbReference type="SAM" id="MobiDB-lite"/>
    </source>
</evidence>
<reference evidence="3" key="1">
    <citation type="submission" date="2024-06" db="EMBL/GenBank/DDBJ databases">
        <title>Draft Genome Sequences of Epichloe bromicola Strains Isolated from Elymus ciliaris.</title>
        <authorList>
            <consortium name="Epichloe bromicola genome sequencing consortium"/>
            <person name="Miura A."/>
            <person name="Imano S."/>
            <person name="Ashida A."/>
            <person name="Sato I."/>
            <person name="Chiba S."/>
            <person name="Tanaka A."/>
            <person name="Camagna M."/>
            <person name="Takemoto D."/>
        </authorList>
    </citation>
    <scope>NUCLEOTIDE SEQUENCE [LARGE SCALE GENOMIC DNA]</scope>
    <source>
        <strain evidence="3">DP</strain>
    </source>
</reference>
<feature type="region of interest" description="Disordered" evidence="1">
    <location>
        <begin position="149"/>
        <end position="205"/>
    </location>
</feature>
<gene>
    <name evidence="2" type="primary">g1334</name>
    <name evidence="2" type="ORF">EsDP_00001334</name>
</gene>
<proteinExistence type="predicted"/>
<accession>A0ABQ0CHJ7</accession>
<evidence type="ECO:0000313" key="3">
    <source>
        <dbReference type="Proteomes" id="UP001562357"/>
    </source>
</evidence>
<name>A0ABQ0CHJ7_9HYPO</name>
<sequence length="301" mass="32881">MATVNFLEPIGRPWRECRPRNDPSRVFELDLDAYGPRDIAGRRHAIKLFAMYVTGISREAFERRLANSIKDIHEWLAKDKVLSISHEAFELVVDLLFWWQFFRSVEEERRPRCPYIPQLQMVNGGVDPPSASYTAWIDQRVDQLPWIRQKRDQQAARTAAAAAATTTTTASSSKKDGSPAPVQEVKNSETSKASEASEAKGKGKGKAIATGLELSRRAASVAPGTSASFGTVGASGEASSSQEASASLTKGAAEGTERYLKAVDLAQEEAKEIVHVSQDILGLIDAQMSGESAAPLFSWKK</sequence>
<comment type="caution">
    <text evidence="2">The sequence shown here is derived from an EMBL/GenBank/DDBJ whole genome shotgun (WGS) entry which is preliminary data.</text>
</comment>
<feature type="compositionally biased region" description="Low complexity" evidence="1">
    <location>
        <begin position="155"/>
        <end position="170"/>
    </location>
</feature>
<evidence type="ECO:0000313" key="2">
    <source>
        <dbReference type="EMBL" id="GAB0132913.1"/>
    </source>
</evidence>